<dbReference type="GO" id="GO:0012505">
    <property type="term" value="C:endomembrane system"/>
    <property type="evidence" value="ECO:0007669"/>
    <property type="project" value="UniProtKB-SubCell"/>
</dbReference>
<dbReference type="GO" id="GO:0032259">
    <property type="term" value="P:methylation"/>
    <property type="evidence" value="ECO:0007669"/>
    <property type="project" value="UniProtKB-KW"/>
</dbReference>
<dbReference type="AlphaFoldDB" id="A0A5B8KWI4"/>
<evidence type="ECO:0000256" key="3">
    <source>
        <dbReference type="ARBA" id="ARBA00022989"/>
    </source>
</evidence>
<organism evidence="6 7">
    <name type="scientific">Nitratireductor mangrovi</name>
    <dbReference type="NCBI Taxonomy" id="2599600"/>
    <lineage>
        <taxon>Bacteria</taxon>
        <taxon>Pseudomonadati</taxon>
        <taxon>Pseudomonadota</taxon>
        <taxon>Alphaproteobacteria</taxon>
        <taxon>Hyphomicrobiales</taxon>
        <taxon>Phyllobacteriaceae</taxon>
        <taxon>Nitratireductor</taxon>
    </lineage>
</organism>
<proteinExistence type="predicted"/>
<feature type="transmembrane region" description="Helical" evidence="5">
    <location>
        <begin position="73"/>
        <end position="99"/>
    </location>
</feature>
<reference evidence="6" key="1">
    <citation type="submission" date="2020-04" db="EMBL/GenBank/DDBJ databases">
        <title>Nitratireductor sp. nov. isolated from mangrove soil.</title>
        <authorList>
            <person name="Ye Y."/>
        </authorList>
    </citation>
    <scope>NUCLEOTIDE SEQUENCE</scope>
    <source>
        <strain evidence="6">SY7</strain>
    </source>
</reference>
<dbReference type="Pfam" id="PF04191">
    <property type="entry name" value="PEMT"/>
    <property type="match status" value="1"/>
</dbReference>
<dbReference type="Gene3D" id="1.20.120.1630">
    <property type="match status" value="1"/>
</dbReference>
<dbReference type="OrthoDB" id="9811969at2"/>
<dbReference type="PANTHER" id="PTHR12714:SF24">
    <property type="entry name" value="SLR1182 PROTEIN"/>
    <property type="match status" value="1"/>
</dbReference>
<keyword evidence="7" id="KW-1185">Reference proteome</keyword>
<feature type="transmembrane region" description="Helical" evidence="5">
    <location>
        <begin position="33"/>
        <end position="52"/>
    </location>
</feature>
<keyword evidence="3 5" id="KW-1133">Transmembrane helix</keyword>
<dbReference type="GO" id="GO:0008168">
    <property type="term" value="F:methyltransferase activity"/>
    <property type="evidence" value="ECO:0007669"/>
    <property type="project" value="UniProtKB-KW"/>
</dbReference>
<keyword evidence="4 5" id="KW-0472">Membrane</keyword>
<dbReference type="InterPro" id="IPR007318">
    <property type="entry name" value="Phopholipid_MeTrfase"/>
</dbReference>
<sequence length="148" mass="16924">MKWLIPPVLLVIVVAVMIALFRGLPEWRMLPEPFNYLIGLPLVAAGLGLAFAGSHRFRRANTNIHTFRRPDVLVTDGMFSISRNPMYLGFALALAGFAVKLNTPANLALMVLFVLVADLWYIRFEEKAAEEAFGDAYLRYRRRTRRWI</sequence>
<dbReference type="PANTHER" id="PTHR12714">
    <property type="entry name" value="PROTEIN-S ISOPRENYLCYSTEINE O-METHYLTRANSFERASE"/>
    <property type="match status" value="1"/>
</dbReference>
<dbReference type="KEGG" id="niy:FQ775_06605"/>
<dbReference type="EMBL" id="CP042301">
    <property type="protein sequence ID" value="QDZ00077.1"/>
    <property type="molecule type" value="Genomic_DNA"/>
</dbReference>
<dbReference type="Proteomes" id="UP000321389">
    <property type="component" value="Chromosome"/>
</dbReference>
<dbReference type="RefSeq" id="WP_146298729.1">
    <property type="nucleotide sequence ID" value="NZ_CP042301.2"/>
</dbReference>
<protein>
    <submittedName>
        <fullName evidence="6">Isoprenylcysteine carboxylmethyltransferase family protein</fullName>
    </submittedName>
</protein>
<name>A0A5B8KWI4_9HYPH</name>
<accession>A0A5B8KWI4</accession>
<evidence type="ECO:0000256" key="1">
    <source>
        <dbReference type="ARBA" id="ARBA00004127"/>
    </source>
</evidence>
<comment type="subcellular location">
    <subcellularLocation>
        <location evidence="1">Endomembrane system</location>
        <topology evidence="1">Multi-pass membrane protein</topology>
    </subcellularLocation>
</comment>
<evidence type="ECO:0000313" key="7">
    <source>
        <dbReference type="Proteomes" id="UP000321389"/>
    </source>
</evidence>
<evidence type="ECO:0000256" key="5">
    <source>
        <dbReference type="SAM" id="Phobius"/>
    </source>
</evidence>
<evidence type="ECO:0000313" key="6">
    <source>
        <dbReference type="EMBL" id="QDZ00077.1"/>
    </source>
</evidence>
<keyword evidence="2 5" id="KW-0812">Transmembrane</keyword>
<feature type="transmembrane region" description="Helical" evidence="5">
    <location>
        <begin position="105"/>
        <end position="122"/>
    </location>
</feature>
<evidence type="ECO:0000256" key="4">
    <source>
        <dbReference type="ARBA" id="ARBA00023136"/>
    </source>
</evidence>
<gene>
    <name evidence="6" type="ORF">FQ775_06605</name>
</gene>
<evidence type="ECO:0000256" key="2">
    <source>
        <dbReference type="ARBA" id="ARBA00022692"/>
    </source>
</evidence>